<keyword evidence="4" id="KW-1185">Reference proteome</keyword>
<protein>
    <recommendedName>
        <fullName evidence="2">DUF7896 domain-containing protein</fullName>
    </recommendedName>
</protein>
<dbReference type="PANTHER" id="PTHR42031">
    <property type="entry name" value="KEY LIME PATHOGENICITY PROTEIN"/>
    <property type="match status" value="1"/>
</dbReference>
<evidence type="ECO:0000259" key="2">
    <source>
        <dbReference type="Pfam" id="PF25438"/>
    </source>
</evidence>
<dbReference type="GeneID" id="19110474"/>
<dbReference type="OrthoDB" id="5377599at2759"/>
<proteinExistence type="predicted"/>
<evidence type="ECO:0000313" key="4">
    <source>
        <dbReference type="Proteomes" id="UP000011761"/>
    </source>
</evidence>
<gene>
    <name evidence="3" type="ORF">BAUCODRAFT_26700</name>
</gene>
<organism evidence="3 4">
    <name type="scientific">Baudoinia panamericana (strain UAMH 10762)</name>
    <name type="common">Angels' share fungus</name>
    <name type="synonym">Baudoinia compniacensis (strain UAMH 10762)</name>
    <dbReference type="NCBI Taxonomy" id="717646"/>
    <lineage>
        <taxon>Eukaryota</taxon>
        <taxon>Fungi</taxon>
        <taxon>Dikarya</taxon>
        <taxon>Ascomycota</taxon>
        <taxon>Pezizomycotina</taxon>
        <taxon>Dothideomycetes</taxon>
        <taxon>Dothideomycetidae</taxon>
        <taxon>Mycosphaerellales</taxon>
        <taxon>Teratosphaeriaceae</taxon>
        <taxon>Baudoinia</taxon>
    </lineage>
</organism>
<dbReference type="KEGG" id="bcom:BAUCODRAFT_26700"/>
<dbReference type="RefSeq" id="XP_007679150.1">
    <property type="nucleotide sequence ID" value="XM_007680960.1"/>
</dbReference>
<dbReference type="AlphaFoldDB" id="M2LH08"/>
<dbReference type="HOGENOM" id="CLU_396362_0_0_1"/>
<feature type="compositionally biased region" description="Polar residues" evidence="1">
    <location>
        <begin position="46"/>
        <end position="61"/>
    </location>
</feature>
<feature type="region of interest" description="Disordered" evidence="1">
    <location>
        <begin position="540"/>
        <end position="560"/>
    </location>
</feature>
<dbReference type="PANTHER" id="PTHR42031:SF1">
    <property type="entry name" value="KEY LIME PATHOGENICITY PROTEIN"/>
    <property type="match status" value="1"/>
</dbReference>
<dbReference type="InterPro" id="IPR057218">
    <property type="entry name" value="DUF7896"/>
</dbReference>
<reference evidence="3 4" key="1">
    <citation type="journal article" date="2012" name="PLoS Pathog.">
        <title>Diverse lifestyles and strategies of plant pathogenesis encoded in the genomes of eighteen Dothideomycetes fungi.</title>
        <authorList>
            <person name="Ohm R.A."/>
            <person name="Feau N."/>
            <person name="Henrissat B."/>
            <person name="Schoch C.L."/>
            <person name="Horwitz B.A."/>
            <person name="Barry K.W."/>
            <person name="Condon B.J."/>
            <person name="Copeland A.C."/>
            <person name="Dhillon B."/>
            <person name="Glaser F."/>
            <person name="Hesse C.N."/>
            <person name="Kosti I."/>
            <person name="LaButti K."/>
            <person name="Lindquist E.A."/>
            <person name="Lucas S."/>
            <person name="Salamov A.A."/>
            <person name="Bradshaw R.E."/>
            <person name="Ciuffetti L."/>
            <person name="Hamelin R.C."/>
            <person name="Kema G.H.J."/>
            <person name="Lawrence C."/>
            <person name="Scott J.A."/>
            <person name="Spatafora J.W."/>
            <person name="Turgeon B.G."/>
            <person name="de Wit P.J.G.M."/>
            <person name="Zhong S."/>
            <person name="Goodwin S.B."/>
            <person name="Grigoriev I.V."/>
        </authorList>
    </citation>
    <scope>NUCLEOTIDE SEQUENCE [LARGE SCALE GENOMIC DNA]</scope>
    <source>
        <strain evidence="3 4">UAMH 10762</strain>
    </source>
</reference>
<feature type="compositionally biased region" description="Basic and acidic residues" evidence="1">
    <location>
        <begin position="545"/>
        <end position="554"/>
    </location>
</feature>
<dbReference type="STRING" id="717646.M2LH08"/>
<feature type="region of interest" description="Disordered" evidence="1">
    <location>
        <begin position="44"/>
        <end position="143"/>
    </location>
</feature>
<dbReference type="EMBL" id="KB445560">
    <property type="protein sequence ID" value="EMC93407.1"/>
    <property type="molecule type" value="Genomic_DNA"/>
</dbReference>
<feature type="domain" description="DUF7896" evidence="2">
    <location>
        <begin position="484"/>
        <end position="576"/>
    </location>
</feature>
<accession>M2LH08</accession>
<sequence length="695" mass="75848">MYSSDVLLQQLEQEKRAIWSAHPSEQSRQRAWLERKAQLLSYLARDSSSSAPPTQVCSPGSSPVAPTATSYPSNNRQSANKQKTNELAPSTSHSNAATNMARSTTASFTTTTPLNDAPSVQPSHPRAPSMSTSAGLPCRAAPSKRSTQHVEALVYDPATFVSRLESSHQVALPIAAKRQRVGGSNVSQELLLGASHLAVSNAHLPPLPPFDTAAIAMVSPSTSMSSQPSLQSLTSSEAMSRQSSVTSTSVADAFDMMRVESSSTTRSQQSDFVPFPLYNEEDFFGLDASFVSEAPTEKPCSSLVQTLPGFDDGMYECSSGVQMVSSMGAGFVGQHPSVFESFPSASCGRSDYAQKADEPTEQAHDMKCSLSDQSDSATSPLFADPMTAKAVERRRKHIENGRQSIAPKTIPQGPRSTSTLGSSVPLQTTRLYEYQRRKAAISRTPYVRRQPPKLRCTLCSEHPGGFRGEHELRRHYDRAHAETKRVWICVEPAAGASATKEGWWPTRPLAICKQCKHHKTYNVYYNAAAHLRRSHFCPRKRGRKARGEERESRAGKAGGDWPPIEWLKANGWLQEIELPTAQAQVMVPNEHDMAAAAATLDTQDLEEEEDDEVEELHNADLAAGTLGLKIFPACPPSTLDFSFGLPTPIDTNHHEDGIQDHYLHAPAMAHAVSAPPALRTAFDSSILYDDRGFQF</sequence>
<dbReference type="Proteomes" id="UP000011761">
    <property type="component" value="Unassembled WGS sequence"/>
</dbReference>
<evidence type="ECO:0000313" key="3">
    <source>
        <dbReference type="EMBL" id="EMC93407.1"/>
    </source>
</evidence>
<evidence type="ECO:0000256" key="1">
    <source>
        <dbReference type="SAM" id="MobiDB-lite"/>
    </source>
</evidence>
<dbReference type="Pfam" id="PF25438">
    <property type="entry name" value="DUF7896"/>
    <property type="match status" value="1"/>
</dbReference>
<name>M2LH08_BAUPA</name>
<dbReference type="eggNOG" id="ENOG502SNJU">
    <property type="taxonomic scope" value="Eukaryota"/>
</dbReference>
<feature type="compositionally biased region" description="Polar residues" evidence="1">
    <location>
        <begin position="67"/>
        <end position="102"/>
    </location>
</feature>
<feature type="compositionally biased region" description="Low complexity" evidence="1">
    <location>
        <begin position="103"/>
        <end position="112"/>
    </location>
</feature>